<name>A0A1E3PSD5_9ASCO</name>
<protein>
    <submittedName>
        <fullName evidence="1">Uncharacterized protein</fullName>
    </submittedName>
</protein>
<keyword evidence="2" id="KW-1185">Reference proteome</keyword>
<organism evidence="1 2">
    <name type="scientific">Nadsonia fulvescens var. elongata DSM 6958</name>
    <dbReference type="NCBI Taxonomy" id="857566"/>
    <lineage>
        <taxon>Eukaryota</taxon>
        <taxon>Fungi</taxon>
        <taxon>Dikarya</taxon>
        <taxon>Ascomycota</taxon>
        <taxon>Saccharomycotina</taxon>
        <taxon>Dipodascomycetes</taxon>
        <taxon>Dipodascales</taxon>
        <taxon>Dipodascales incertae sedis</taxon>
        <taxon>Nadsonia</taxon>
    </lineage>
</organism>
<evidence type="ECO:0000313" key="1">
    <source>
        <dbReference type="EMBL" id="ODQ68341.1"/>
    </source>
</evidence>
<sequence>MSDDHQHQHQTGFICNTQQIGFQRLPPEIQLKIILYSRSRGLMIQFLRGHTGFSKTIYLPFMRVLYDDYTKNRVSSLECTELLKQFKAVSPKFELN</sequence>
<dbReference type="EMBL" id="KV454406">
    <property type="protein sequence ID" value="ODQ68341.1"/>
    <property type="molecule type" value="Genomic_DNA"/>
</dbReference>
<dbReference type="Proteomes" id="UP000095009">
    <property type="component" value="Unassembled WGS sequence"/>
</dbReference>
<gene>
    <name evidence="1" type="ORF">NADFUDRAFT_44936</name>
</gene>
<evidence type="ECO:0000313" key="2">
    <source>
        <dbReference type="Proteomes" id="UP000095009"/>
    </source>
</evidence>
<reference evidence="1 2" key="1">
    <citation type="journal article" date="2016" name="Proc. Natl. Acad. Sci. U.S.A.">
        <title>Comparative genomics of biotechnologically important yeasts.</title>
        <authorList>
            <person name="Riley R."/>
            <person name="Haridas S."/>
            <person name="Wolfe K.H."/>
            <person name="Lopes M.R."/>
            <person name="Hittinger C.T."/>
            <person name="Goeker M."/>
            <person name="Salamov A.A."/>
            <person name="Wisecaver J.H."/>
            <person name="Long T.M."/>
            <person name="Calvey C.H."/>
            <person name="Aerts A.L."/>
            <person name="Barry K.W."/>
            <person name="Choi C."/>
            <person name="Clum A."/>
            <person name="Coughlan A.Y."/>
            <person name="Deshpande S."/>
            <person name="Douglass A.P."/>
            <person name="Hanson S.J."/>
            <person name="Klenk H.-P."/>
            <person name="LaButti K.M."/>
            <person name="Lapidus A."/>
            <person name="Lindquist E.A."/>
            <person name="Lipzen A.M."/>
            <person name="Meier-Kolthoff J.P."/>
            <person name="Ohm R.A."/>
            <person name="Otillar R.P."/>
            <person name="Pangilinan J.L."/>
            <person name="Peng Y."/>
            <person name="Rokas A."/>
            <person name="Rosa C.A."/>
            <person name="Scheuner C."/>
            <person name="Sibirny A.A."/>
            <person name="Slot J.C."/>
            <person name="Stielow J.B."/>
            <person name="Sun H."/>
            <person name="Kurtzman C.P."/>
            <person name="Blackwell M."/>
            <person name="Grigoriev I.V."/>
            <person name="Jeffries T.W."/>
        </authorList>
    </citation>
    <scope>NUCLEOTIDE SEQUENCE [LARGE SCALE GENOMIC DNA]</scope>
    <source>
        <strain evidence="1 2">DSM 6958</strain>
    </source>
</reference>
<proteinExistence type="predicted"/>
<dbReference type="AlphaFoldDB" id="A0A1E3PSD5"/>
<accession>A0A1E3PSD5</accession>